<organism evidence="1 2">
    <name type="scientific">Reichenbachiella faecimaris</name>
    <dbReference type="NCBI Taxonomy" id="692418"/>
    <lineage>
        <taxon>Bacteria</taxon>
        <taxon>Pseudomonadati</taxon>
        <taxon>Bacteroidota</taxon>
        <taxon>Cytophagia</taxon>
        <taxon>Cytophagales</taxon>
        <taxon>Reichenbachiellaceae</taxon>
        <taxon>Reichenbachiella</taxon>
    </lineage>
</organism>
<sequence length="242" mass="27798">MDEHSLQSPFLFRVYQKALNPTSRKSVHHQNIEELRQQLYLDSRSIKSNNFGSGSSLSSNRSKEVSSIAKSGITERWQSEILINLIEYNKCQTLLELGTSLGINAIYLSHAKNINQVVTIEGNQELAHIAQANFKQLAPQEIELVVSDIDHFLGQNSRPFDFIYIDANHAFDATMSYFEQSMEIISEQGIIVLDDINWSSDMRRAWQTLISKFPDHLYIENHKLGIVFVNVALNRNHFILRF</sequence>
<dbReference type="GO" id="GO:0008168">
    <property type="term" value="F:methyltransferase activity"/>
    <property type="evidence" value="ECO:0007669"/>
    <property type="project" value="UniProtKB-KW"/>
</dbReference>
<proteinExistence type="predicted"/>
<dbReference type="STRING" id="692418.SAMN04488029_0252"/>
<dbReference type="GO" id="GO:0032259">
    <property type="term" value="P:methylation"/>
    <property type="evidence" value="ECO:0007669"/>
    <property type="project" value="UniProtKB-KW"/>
</dbReference>
<dbReference type="Proteomes" id="UP000192472">
    <property type="component" value="Unassembled WGS sequence"/>
</dbReference>
<keyword evidence="2" id="KW-1185">Reference proteome</keyword>
<evidence type="ECO:0000313" key="1">
    <source>
        <dbReference type="EMBL" id="SMD31914.1"/>
    </source>
</evidence>
<dbReference type="OrthoDB" id="5464618at2"/>
<protein>
    <submittedName>
        <fullName evidence="1">Predicted O-methyltransferase YrrM</fullName>
    </submittedName>
</protein>
<gene>
    <name evidence="1" type="ORF">SAMN04488029_0252</name>
</gene>
<dbReference type="CDD" id="cd02440">
    <property type="entry name" value="AdoMet_MTases"/>
    <property type="match status" value="1"/>
</dbReference>
<dbReference type="InterPro" id="IPR029063">
    <property type="entry name" value="SAM-dependent_MTases_sf"/>
</dbReference>
<keyword evidence="1" id="KW-0489">Methyltransferase</keyword>
<dbReference type="Gene3D" id="3.40.50.150">
    <property type="entry name" value="Vaccinia Virus protein VP39"/>
    <property type="match status" value="1"/>
</dbReference>
<keyword evidence="1" id="KW-0808">Transferase</keyword>
<dbReference type="SUPFAM" id="SSF53335">
    <property type="entry name" value="S-adenosyl-L-methionine-dependent methyltransferases"/>
    <property type="match status" value="1"/>
</dbReference>
<dbReference type="Pfam" id="PF13578">
    <property type="entry name" value="Methyltransf_24"/>
    <property type="match status" value="1"/>
</dbReference>
<reference evidence="1 2" key="1">
    <citation type="submission" date="2017-04" db="EMBL/GenBank/DDBJ databases">
        <authorList>
            <person name="Afonso C.L."/>
            <person name="Miller P.J."/>
            <person name="Scott M.A."/>
            <person name="Spackman E."/>
            <person name="Goraichik I."/>
            <person name="Dimitrov K.M."/>
            <person name="Suarez D.L."/>
            <person name="Swayne D.E."/>
        </authorList>
    </citation>
    <scope>NUCLEOTIDE SEQUENCE [LARGE SCALE GENOMIC DNA]</scope>
    <source>
        <strain evidence="1 2">DSM 26133</strain>
    </source>
</reference>
<evidence type="ECO:0000313" key="2">
    <source>
        <dbReference type="Proteomes" id="UP000192472"/>
    </source>
</evidence>
<dbReference type="EMBL" id="FWYF01000001">
    <property type="protein sequence ID" value="SMD31914.1"/>
    <property type="molecule type" value="Genomic_DNA"/>
</dbReference>
<dbReference type="AlphaFoldDB" id="A0A1W2G5V4"/>
<name>A0A1W2G5V4_REIFA</name>
<dbReference type="RefSeq" id="WP_084370605.1">
    <property type="nucleotide sequence ID" value="NZ_FWYF01000001.1"/>
</dbReference>
<accession>A0A1W2G5V4</accession>